<dbReference type="STRING" id="314285.KT71_16236"/>
<dbReference type="RefSeq" id="WP_008295683.1">
    <property type="nucleotide sequence ID" value="NZ_CM002299.1"/>
</dbReference>
<protein>
    <recommendedName>
        <fullName evidence="1">Transposase InsH N-terminal domain-containing protein</fullName>
    </recommendedName>
</protein>
<dbReference type="InterPro" id="IPR008490">
    <property type="entry name" value="Transposase_InsH_N"/>
</dbReference>
<reference evidence="2 3" key="2">
    <citation type="journal article" date="2009" name="PLoS ONE">
        <title>The photosynthetic apparatus and its regulation in the aerobic gammaproteobacterium Congregibacter litoralis gen. nov., sp. nov.</title>
        <authorList>
            <person name="Spring S."/>
            <person name="Lunsdorf H."/>
            <person name="Fuchs B.M."/>
            <person name="Tindall B.J."/>
        </authorList>
    </citation>
    <scope>NUCLEOTIDE SEQUENCE [LARGE SCALE GENOMIC DNA]</scope>
    <source>
        <strain evidence="2">KT71</strain>
    </source>
</reference>
<feature type="domain" description="Transposase InsH N-terminal" evidence="1">
    <location>
        <begin position="16"/>
        <end position="74"/>
    </location>
</feature>
<proteinExistence type="predicted"/>
<dbReference type="Proteomes" id="UP000019205">
    <property type="component" value="Chromosome"/>
</dbReference>
<dbReference type="AlphaFoldDB" id="A4A3G2"/>
<dbReference type="PANTHER" id="PTHR35604:SF2">
    <property type="entry name" value="TRANSPOSASE INSH FOR INSERTION SEQUENCE ELEMENT IS5A-RELATED"/>
    <property type="match status" value="1"/>
</dbReference>
<accession>A4A3G2</accession>
<dbReference type="Pfam" id="PF05598">
    <property type="entry name" value="DUF772"/>
    <property type="match status" value="1"/>
</dbReference>
<gene>
    <name evidence="2" type="ORF">KT71_16236</name>
</gene>
<evidence type="ECO:0000259" key="1">
    <source>
        <dbReference type="Pfam" id="PF05598"/>
    </source>
</evidence>
<name>A4A3G2_9GAMM</name>
<dbReference type="HOGENOM" id="CLU_049873_6_2_6"/>
<reference evidence="2 3" key="1">
    <citation type="journal article" date="2007" name="Proc. Natl. Acad. Sci. U.S.A.">
        <title>Characterization of a marine gammaproteobacterium capable of aerobic anoxygenic photosynthesis.</title>
        <authorList>
            <person name="Fuchs B.M."/>
            <person name="Spring S."/>
            <person name="Teeling H."/>
            <person name="Quast C."/>
            <person name="Wulf J."/>
            <person name="Schattenhofer M."/>
            <person name="Yan S."/>
            <person name="Ferriera S."/>
            <person name="Johnson J."/>
            <person name="Glockner F.O."/>
            <person name="Amann R."/>
        </authorList>
    </citation>
    <scope>NUCLEOTIDE SEQUENCE [LARGE SCALE GENOMIC DNA]</scope>
    <source>
        <strain evidence="2">KT71</strain>
    </source>
</reference>
<dbReference type="eggNOG" id="COG3039">
    <property type="taxonomic scope" value="Bacteria"/>
</dbReference>
<sequence length="84" mass="9949">MNQLTLSEAEYQTKKSKIRREIFLERMDTLIPWKQLEKNVAHYYPKGQDGRPPVPLSSMLRVHCMPLFYNLSDPILKCSQRRAI</sequence>
<dbReference type="PANTHER" id="PTHR35604">
    <property type="entry name" value="TRANSPOSASE INSH FOR INSERTION SEQUENCE ELEMENT IS5A-RELATED"/>
    <property type="match status" value="1"/>
</dbReference>
<organism evidence="2 3">
    <name type="scientific">Congregibacter litoralis KT71</name>
    <dbReference type="NCBI Taxonomy" id="314285"/>
    <lineage>
        <taxon>Bacteria</taxon>
        <taxon>Pseudomonadati</taxon>
        <taxon>Pseudomonadota</taxon>
        <taxon>Gammaproteobacteria</taxon>
        <taxon>Cellvibrionales</taxon>
        <taxon>Halieaceae</taxon>
        <taxon>Congregibacter</taxon>
    </lineage>
</organism>
<evidence type="ECO:0000313" key="3">
    <source>
        <dbReference type="Proteomes" id="UP000019205"/>
    </source>
</evidence>
<dbReference type="EMBL" id="AAOA02000001">
    <property type="protein sequence ID" value="EAQ99235.1"/>
    <property type="molecule type" value="Genomic_DNA"/>
</dbReference>
<evidence type="ECO:0000313" key="2">
    <source>
        <dbReference type="EMBL" id="EAQ99235.1"/>
    </source>
</evidence>
<keyword evidence="3" id="KW-1185">Reference proteome</keyword>
<comment type="caution">
    <text evidence="2">The sequence shown here is derived from an EMBL/GenBank/DDBJ whole genome shotgun (WGS) entry which is preliminary data.</text>
</comment>